<accession>A0A5H2PQ96</accession>
<proteinExistence type="predicted"/>
<gene>
    <name evidence="1" type="ORF">C2L97_18090</name>
</gene>
<evidence type="ECO:0000313" key="1">
    <source>
        <dbReference type="EMBL" id="AYB57941.1"/>
    </source>
</evidence>
<name>A0A5H2PQ96_RALSL</name>
<organism evidence="1">
    <name type="scientific">Ralstonia solanacearum</name>
    <name type="common">Pseudomonas solanacearum</name>
    <dbReference type="NCBI Taxonomy" id="305"/>
    <lineage>
        <taxon>Bacteria</taxon>
        <taxon>Pseudomonadati</taxon>
        <taxon>Pseudomonadota</taxon>
        <taxon>Betaproteobacteria</taxon>
        <taxon>Burkholderiales</taxon>
        <taxon>Burkholderiaceae</taxon>
        <taxon>Ralstonia</taxon>
        <taxon>Ralstonia solanacearum species complex</taxon>
    </lineage>
</organism>
<protein>
    <submittedName>
        <fullName evidence="1">Uncharacterized protein</fullName>
    </submittedName>
</protein>
<dbReference type="EMBL" id="CP026093">
    <property type="protein sequence ID" value="AYB57941.1"/>
    <property type="molecule type" value="Genomic_DNA"/>
</dbReference>
<geneLocation type="plasmid" evidence="1">
    <name>unnamed</name>
</geneLocation>
<reference evidence="1" key="1">
    <citation type="submission" date="2018-01" db="EMBL/GenBank/DDBJ databases">
        <title>Complete Genome Sequence of three strains from Ralstonia solanacearum ecotype Moko sequevar IIA-53 from Brazil.</title>
        <authorList>
            <person name="Silva J.R."/>
            <person name="Albuquerque G.M.R."/>
            <person name="Pais A.K.L."/>
            <person name="Silva A.M.F."/>
            <person name="Boiteux M.E.N.F."/>
            <person name="Souza E.B."/>
            <person name="Mariano R.L.R."/>
        </authorList>
    </citation>
    <scope>NUCLEOTIDE SEQUENCE [LARGE SCALE GENOMIC DNA]</scope>
    <source>
        <strain evidence="1">SFC</strain>
        <plasmid evidence="1">unnamed</plasmid>
    </source>
</reference>
<keyword evidence="1" id="KW-0614">Plasmid</keyword>
<dbReference type="AlphaFoldDB" id="A0A5H2PQ96"/>
<sequence length="92" mass="10783">MEIDGTVSCAEGDYPQVVDVAHTIRDSCFRWYFRWSENGNWSSAFREELKQSGTPFQVEYHDGRMTFLLPKGSENLHDEISDRAYERVYPAR</sequence>